<organism evidence="3 4">
    <name type="scientific">Desmophyllum pertusum</name>
    <dbReference type="NCBI Taxonomy" id="174260"/>
    <lineage>
        <taxon>Eukaryota</taxon>
        <taxon>Metazoa</taxon>
        <taxon>Cnidaria</taxon>
        <taxon>Anthozoa</taxon>
        <taxon>Hexacorallia</taxon>
        <taxon>Scleractinia</taxon>
        <taxon>Caryophylliina</taxon>
        <taxon>Caryophylliidae</taxon>
        <taxon>Desmophyllum</taxon>
    </lineage>
</organism>
<dbReference type="OrthoDB" id="6146069at2759"/>
<dbReference type="GO" id="GO:0090160">
    <property type="term" value="P:Golgi to lysosome transport"/>
    <property type="evidence" value="ECO:0007669"/>
    <property type="project" value="TreeGrafter"/>
</dbReference>
<gene>
    <name evidence="3" type="primary">CCDC91</name>
    <name evidence="3" type="ORF">OS493_013910</name>
</gene>
<feature type="compositionally biased region" description="Polar residues" evidence="2">
    <location>
        <begin position="269"/>
        <end position="279"/>
    </location>
</feature>
<evidence type="ECO:0000256" key="2">
    <source>
        <dbReference type="SAM" id="MobiDB-lite"/>
    </source>
</evidence>
<feature type="region of interest" description="Disordered" evidence="2">
    <location>
        <begin position="169"/>
        <end position="203"/>
    </location>
</feature>
<feature type="compositionally biased region" description="Polar residues" evidence="2">
    <location>
        <begin position="34"/>
        <end position="47"/>
    </location>
</feature>
<dbReference type="PANTHER" id="PTHR35072:SF1">
    <property type="entry name" value="COILED-COIL DOMAIN-CONTAINING PROTEIN 91"/>
    <property type="match status" value="1"/>
</dbReference>
<keyword evidence="1" id="KW-0175">Coiled coil</keyword>
<sequence>MEGSGWADFGSASTNGQNDDIDDDWADFGGFESATPTANGSNQSESLITWAAVATPPPASPSATAASFNQPTTHVMSSPNPVSSLTSQFSLNTITDEASKSSSSAIRDPLAADDHSDFINSFLSTNQDFSSPATSLSLTKTVTEEDKLNDKTEYDSFHADFSSFLNEALTESSQQLSDPSEDDNTMKAPSHVSQEENIRSNGEHSEVVNKVDNAAPNITAVHQQSQEHAPDTFDNLDKEVSSAQDILSVVMAQQQQNVLFDKPTDSAHKQLSQQLQDANESNKELDDQLKGLEGKLSTAEQEKLQLQKDLDALLEKDNTQEEESKNLTELLAKQKEKYELLQEQHQEQIKEIRKAGHDTLAVIVEEYKELSRKAVLEQQEESKIQMEKLLEEQRKKFQEFLHDQQESFERTLQADGKHNEQKASDLLEEEKQRHKEEIEAHLEQERLKSKEALDRVVEDARQQGVEAVEMARKEERRKYEEFISEHKEAIKTTTDQEGKRLQRLTEDTIREEREASKMVLEEALKEERQRGKEFAQEIKDETKKEMLEYSRAKQEADKTARKKHLHGLDLFLESARAQLKC</sequence>
<dbReference type="GO" id="GO:0005829">
    <property type="term" value="C:cytosol"/>
    <property type="evidence" value="ECO:0007669"/>
    <property type="project" value="GOC"/>
</dbReference>
<evidence type="ECO:0000313" key="3">
    <source>
        <dbReference type="EMBL" id="KAJ7385874.1"/>
    </source>
</evidence>
<dbReference type="GO" id="GO:0005802">
    <property type="term" value="C:trans-Golgi network"/>
    <property type="evidence" value="ECO:0007669"/>
    <property type="project" value="TreeGrafter"/>
</dbReference>
<protein>
    <submittedName>
        <fullName evidence="3">Coiled-coil domain-containing protein</fullName>
    </submittedName>
</protein>
<name>A0A9X0D5R5_9CNID</name>
<keyword evidence="4" id="KW-1185">Reference proteome</keyword>
<accession>A0A9X0D5R5</accession>
<reference evidence="3" key="1">
    <citation type="submission" date="2023-01" db="EMBL/GenBank/DDBJ databases">
        <title>Genome assembly of the deep-sea coral Lophelia pertusa.</title>
        <authorList>
            <person name="Herrera S."/>
            <person name="Cordes E."/>
        </authorList>
    </citation>
    <scope>NUCLEOTIDE SEQUENCE</scope>
    <source>
        <strain evidence="3">USNM1676648</strain>
        <tissue evidence="3">Polyp</tissue>
    </source>
</reference>
<proteinExistence type="predicted"/>
<dbReference type="Proteomes" id="UP001163046">
    <property type="component" value="Unassembled WGS sequence"/>
</dbReference>
<dbReference type="EMBL" id="MU825879">
    <property type="protein sequence ID" value="KAJ7385874.1"/>
    <property type="molecule type" value="Genomic_DNA"/>
</dbReference>
<feature type="region of interest" description="Disordered" evidence="2">
    <location>
        <begin position="265"/>
        <end position="285"/>
    </location>
</feature>
<feature type="compositionally biased region" description="Basic and acidic residues" evidence="2">
    <location>
        <begin position="193"/>
        <end position="203"/>
    </location>
</feature>
<evidence type="ECO:0000313" key="4">
    <source>
        <dbReference type="Proteomes" id="UP001163046"/>
    </source>
</evidence>
<feature type="compositionally biased region" description="Polar residues" evidence="2">
    <location>
        <begin position="169"/>
        <end position="178"/>
    </location>
</feature>
<feature type="coiled-coil region" evidence="1">
    <location>
        <begin position="510"/>
        <end position="559"/>
    </location>
</feature>
<evidence type="ECO:0000256" key="1">
    <source>
        <dbReference type="SAM" id="Coils"/>
    </source>
</evidence>
<feature type="compositionally biased region" description="Polar residues" evidence="2">
    <location>
        <begin position="68"/>
        <end position="82"/>
    </location>
</feature>
<dbReference type="PANTHER" id="PTHR35072">
    <property type="entry name" value="COILED-COIL DOMAIN-CONTAINING PROTEIN 91"/>
    <property type="match status" value="1"/>
</dbReference>
<feature type="region of interest" description="Disordered" evidence="2">
    <location>
        <begin position="1"/>
        <end position="82"/>
    </location>
</feature>
<dbReference type="AlphaFoldDB" id="A0A9X0D5R5"/>
<comment type="caution">
    <text evidence="3">The sequence shown here is derived from an EMBL/GenBank/DDBJ whole genome shotgun (WGS) entry which is preliminary data.</text>
</comment>
<dbReference type="InterPro" id="IPR034592">
    <property type="entry name" value="CCDC91"/>
</dbReference>